<dbReference type="AlphaFoldDB" id="A0A6A4WCW4"/>
<gene>
    <name evidence="3" type="primary">VPS9D1</name>
    <name evidence="3" type="ORF">FJT64_003113</name>
</gene>
<accession>A0A6A4WCW4</accession>
<dbReference type="OrthoDB" id="6481723at2759"/>
<feature type="region of interest" description="Disordered" evidence="1">
    <location>
        <begin position="423"/>
        <end position="470"/>
    </location>
</feature>
<dbReference type="InterPro" id="IPR003123">
    <property type="entry name" value="VPS9"/>
</dbReference>
<evidence type="ECO:0000256" key="1">
    <source>
        <dbReference type="SAM" id="MobiDB-lite"/>
    </source>
</evidence>
<organism evidence="3 4">
    <name type="scientific">Amphibalanus amphitrite</name>
    <name type="common">Striped barnacle</name>
    <name type="synonym">Balanus amphitrite</name>
    <dbReference type="NCBI Taxonomy" id="1232801"/>
    <lineage>
        <taxon>Eukaryota</taxon>
        <taxon>Metazoa</taxon>
        <taxon>Ecdysozoa</taxon>
        <taxon>Arthropoda</taxon>
        <taxon>Crustacea</taxon>
        <taxon>Multicrustacea</taxon>
        <taxon>Cirripedia</taxon>
        <taxon>Thoracica</taxon>
        <taxon>Thoracicalcarea</taxon>
        <taxon>Balanomorpha</taxon>
        <taxon>Balanoidea</taxon>
        <taxon>Balanidae</taxon>
        <taxon>Amphibalaninae</taxon>
        <taxon>Amphibalanus</taxon>
    </lineage>
</organism>
<dbReference type="GO" id="GO:0030139">
    <property type="term" value="C:endocytic vesicle"/>
    <property type="evidence" value="ECO:0007669"/>
    <property type="project" value="TreeGrafter"/>
</dbReference>
<evidence type="ECO:0000259" key="2">
    <source>
        <dbReference type="PROSITE" id="PS51205"/>
    </source>
</evidence>
<feature type="domain" description="VPS9" evidence="2">
    <location>
        <begin position="530"/>
        <end position="653"/>
    </location>
</feature>
<dbReference type="PROSITE" id="PS51205">
    <property type="entry name" value="VPS9"/>
    <property type="match status" value="1"/>
</dbReference>
<comment type="caution">
    <text evidence="3">The sequence shown here is derived from an EMBL/GenBank/DDBJ whole genome shotgun (WGS) entry which is preliminary data.</text>
</comment>
<dbReference type="PANTHER" id="PTHR23101:SF98">
    <property type="entry name" value="VPS9 DOMAIN-CONTAINING PROTEIN 1"/>
    <property type="match status" value="1"/>
</dbReference>
<feature type="compositionally biased region" description="Basic and acidic residues" evidence="1">
    <location>
        <begin position="461"/>
        <end position="470"/>
    </location>
</feature>
<dbReference type="SMART" id="SM00167">
    <property type="entry name" value="VPS9"/>
    <property type="match status" value="1"/>
</dbReference>
<dbReference type="InterPro" id="IPR045046">
    <property type="entry name" value="Vps9-like"/>
</dbReference>
<dbReference type="GO" id="GO:0005085">
    <property type="term" value="F:guanyl-nucleotide exchange factor activity"/>
    <property type="evidence" value="ECO:0007669"/>
    <property type="project" value="InterPro"/>
</dbReference>
<dbReference type="SUPFAM" id="SSF109993">
    <property type="entry name" value="VPS9 domain"/>
    <property type="match status" value="1"/>
</dbReference>
<feature type="region of interest" description="Disordered" evidence="1">
    <location>
        <begin position="158"/>
        <end position="243"/>
    </location>
</feature>
<dbReference type="Proteomes" id="UP000440578">
    <property type="component" value="Unassembled WGS sequence"/>
</dbReference>
<evidence type="ECO:0000313" key="4">
    <source>
        <dbReference type="Proteomes" id="UP000440578"/>
    </source>
</evidence>
<protein>
    <submittedName>
        <fullName evidence="3">VPS9 domain-containing protein 1</fullName>
    </submittedName>
</protein>
<dbReference type="PANTHER" id="PTHR23101">
    <property type="entry name" value="RAB GDP/GTP EXCHANGE FACTOR"/>
    <property type="match status" value="1"/>
</dbReference>
<dbReference type="Gene3D" id="1.20.1050.80">
    <property type="entry name" value="VPS9 domain"/>
    <property type="match status" value="1"/>
</dbReference>
<sequence length="653" mass="72233">MDFESNRKKSVMSMIGSATDLEANNLELEAYQAYLASVQAVCSLLASGLSLDTDRSQMISLAKQCLERIQHISDRFGRKKLPPDPDSPVPGAAAAMTERLRRLRAGPAVGPFDPSDSAWSTYRNASICEPGELSEPSAPPADSPSDSIEDNLLVELESDSENASGRRDSEQPSSIEDNAAADETPIPAPRSATQRGTQPAAKPTNEQNGRTAARRDSDEEPFVYGTEIHRSRVPIPKPSDDLDPYQELSPLDLARKENERLVASYALRMQRSPKHVQHNLSLELQRRLTENRQLAAVKHQAWTQRRLESREHFLQLAKRVLPEEPSGGHPSPEYLQKQATLADILQFEQSHPWTRQLRDSLDAEPDSSGVVENALLHMLLEKSHPLSKLRQRLQYSLYCKLNPLVEQHAHLLDAVRVPAWSPETAPAADREQRAGLWPSLPEEDGEGESGGAEGAVGPEDAVDRQEREQQDEAFRRHLRNVISDTQDSERLLVSLAGAVHPALSGAHSRPVVQRVLFTPLWPHLLVLFRLANRRQERQLAEALTRLAAGGGQPVPARPHRLLLRRLLLATSPADKCRLLVELARALCDTADGPAGADVLLPRLTALVVHSAAPQLPSELQFISEFMSDGSFQGEQGYCLTSLQTALLYLIQQQ</sequence>
<proteinExistence type="predicted"/>
<dbReference type="GO" id="GO:0005829">
    <property type="term" value="C:cytosol"/>
    <property type="evidence" value="ECO:0007669"/>
    <property type="project" value="TreeGrafter"/>
</dbReference>
<dbReference type="GO" id="GO:0031267">
    <property type="term" value="F:small GTPase binding"/>
    <property type="evidence" value="ECO:0007669"/>
    <property type="project" value="TreeGrafter"/>
</dbReference>
<dbReference type="GO" id="GO:0016192">
    <property type="term" value="P:vesicle-mediated transport"/>
    <property type="evidence" value="ECO:0007669"/>
    <property type="project" value="InterPro"/>
</dbReference>
<dbReference type="Pfam" id="PF02204">
    <property type="entry name" value="VPS9"/>
    <property type="match status" value="1"/>
</dbReference>
<evidence type="ECO:0000313" key="3">
    <source>
        <dbReference type="EMBL" id="KAF0301490.1"/>
    </source>
</evidence>
<reference evidence="3 4" key="1">
    <citation type="submission" date="2019-07" db="EMBL/GenBank/DDBJ databases">
        <title>Draft genome assembly of a fouling barnacle, Amphibalanus amphitrite (Darwin, 1854): The first reference genome for Thecostraca.</title>
        <authorList>
            <person name="Kim W."/>
        </authorList>
    </citation>
    <scope>NUCLEOTIDE SEQUENCE [LARGE SCALE GENOMIC DNA]</scope>
    <source>
        <strain evidence="3">SNU_AA5</strain>
        <tissue evidence="3">Soma without cirri and trophi</tissue>
    </source>
</reference>
<keyword evidence="4" id="KW-1185">Reference proteome</keyword>
<dbReference type="EMBL" id="VIIS01001159">
    <property type="protein sequence ID" value="KAF0301490.1"/>
    <property type="molecule type" value="Genomic_DNA"/>
</dbReference>
<name>A0A6A4WCW4_AMPAM</name>
<dbReference type="InterPro" id="IPR037191">
    <property type="entry name" value="VPS9_dom_sf"/>
</dbReference>